<proteinExistence type="predicted"/>
<evidence type="ECO:0000313" key="1">
    <source>
        <dbReference type="EMBL" id="KAI5680170.1"/>
    </source>
</evidence>
<evidence type="ECO:0000313" key="2">
    <source>
        <dbReference type="Proteomes" id="UP001060085"/>
    </source>
</evidence>
<dbReference type="EMBL" id="CM044701">
    <property type="protein sequence ID" value="KAI5680170.1"/>
    <property type="molecule type" value="Genomic_DNA"/>
</dbReference>
<name>A0ACC0C5M5_CATRO</name>
<accession>A0ACC0C5M5</accession>
<keyword evidence="2" id="KW-1185">Reference proteome</keyword>
<sequence length="651" mass="73124">MGIRSKLDYVLQAVDLIEGTSEENLGKLIGKHVSKRFAELMYEGVVESRDNASEMFKVVYSNGHSEEMRLEELTKYLVPHEHHVHSYPNELPNKTNETGEGLALIAPAPPTRRHQRTGTMSSGSRRKGAVDGVVQQRQASKRVLSHSTRNNEASRGLQHAIKNNEITEIMELQCSTKNDEKLKMTAHPDSGTGDGTSGAMKHQRSTQKQASKSALSRSTQKQASKSALSRSTRNNETSRGLRRATKNNETTEIMELQHSMRNDEKLKMIARPDTDTDDGTSGMMKLQSSTQRQASKRVVSHSNRNNGTSRGLQRATKNNETTETMELQRSTMNDEKLKMIARRNSDTDYGTSGVMKLQSSTQRQASKRAVSLSARNNETSRGLRRATKKKAITEIMEPPRSTRNDEKLKMSALQDSDTDDGTSGMMERRHSTRKRKQLKYNYSEETTDEDKFEYAEAEPDYPLPPLIQVPWADKEEEPSKVYPMKGLMNPKDPKGHLKRHWVSLRMSAAALPKNGPKVGRDDINLQDSSDENDNSTSCICCKGRSGGGLSSCACEMMISKAQNYKANNNDNIETELVATDNLFQTTPRSEWLPRVSEFRLMRGTELHETSVPPTDFTQSKEKSNYEVTQGAMKKIPDTCNKYTSHKRGHVS</sequence>
<comment type="caution">
    <text evidence="1">The sequence shown here is derived from an EMBL/GenBank/DDBJ whole genome shotgun (WGS) entry which is preliminary data.</text>
</comment>
<dbReference type="Proteomes" id="UP001060085">
    <property type="component" value="Linkage Group LG01"/>
</dbReference>
<gene>
    <name evidence="1" type="ORF">M9H77_01397</name>
</gene>
<reference evidence="2" key="1">
    <citation type="journal article" date="2023" name="Nat. Plants">
        <title>Single-cell RNA sequencing provides a high-resolution roadmap for understanding the multicellular compartmentation of specialized metabolism.</title>
        <authorList>
            <person name="Sun S."/>
            <person name="Shen X."/>
            <person name="Li Y."/>
            <person name="Li Y."/>
            <person name="Wang S."/>
            <person name="Li R."/>
            <person name="Zhang H."/>
            <person name="Shen G."/>
            <person name="Guo B."/>
            <person name="Wei J."/>
            <person name="Xu J."/>
            <person name="St-Pierre B."/>
            <person name="Chen S."/>
            <person name="Sun C."/>
        </authorList>
    </citation>
    <scope>NUCLEOTIDE SEQUENCE [LARGE SCALE GENOMIC DNA]</scope>
</reference>
<protein>
    <submittedName>
        <fullName evidence="1">Uncharacterized protein</fullName>
    </submittedName>
</protein>
<organism evidence="1 2">
    <name type="scientific">Catharanthus roseus</name>
    <name type="common">Madagascar periwinkle</name>
    <name type="synonym">Vinca rosea</name>
    <dbReference type="NCBI Taxonomy" id="4058"/>
    <lineage>
        <taxon>Eukaryota</taxon>
        <taxon>Viridiplantae</taxon>
        <taxon>Streptophyta</taxon>
        <taxon>Embryophyta</taxon>
        <taxon>Tracheophyta</taxon>
        <taxon>Spermatophyta</taxon>
        <taxon>Magnoliopsida</taxon>
        <taxon>eudicotyledons</taxon>
        <taxon>Gunneridae</taxon>
        <taxon>Pentapetalae</taxon>
        <taxon>asterids</taxon>
        <taxon>lamiids</taxon>
        <taxon>Gentianales</taxon>
        <taxon>Apocynaceae</taxon>
        <taxon>Rauvolfioideae</taxon>
        <taxon>Vinceae</taxon>
        <taxon>Catharanthinae</taxon>
        <taxon>Catharanthus</taxon>
    </lineage>
</organism>